<evidence type="ECO:0000256" key="4">
    <source>
        <dbReference type="SAM" id="SignalP"/>
    </source>
</evidence>
<keyword evidence="1 4" id="KW-0732">Signal</keyword>
<organism evidence="6 7">
    <name type="scientific">Gracilibacillus boraciitolerans JCM 21714</name>
    <dbReference type="NCBI Taxonomy" id="1298598"/>
    <lineage>
        <taxon>Bacteria</taxon>
        <taxon>Bacillati</taxon>
        <taxon>Bacillota</taxon>
        <taxon>Bacilli</taxon>
        <taxon>Bacillales</taxon>
        <taxon>Bacillaceae</taxon>
        <taxon>Gracilibacillus</taxon>
    </lineage>
</organism>
<keyword evidence="3" id="KW-0449">Lipoprotein</keyword>
<reference evidence="6 7" key="1">
    <citation type="journal article" date="2014" name="Genome Announc.">
        <title>Draft Genome Sequence of the Boron-Tolerant and Moderately Halotolerant Bacterium Gracilibacillus boraciitolerans JCM 21714T.</title>
        <authorList>
            <person name="Ahmed I."/>
            <person name="Oshima K."/>
            <person name="Suda W."/>
            <person name="Kitamura K."/>
            <person name="Iida T."/>
            <person name="Ohmori Y."/>
            <person name="Fujiwara T."/>
            <person name="Hattori M."/>
            <person name="Ohkuma M."/>
        </authorList>
    </citation>
    <scope>NUCLEOTIDE SEQUENCE [LARGE SCALE GENOMIC DNA]</scope>
    <source>
        <strain evidence="6 7">JCM 21714</strain>
    </source>
</reference>
<accession>W4VFZ4</accession>
<dbReference type="Proteomes" id="UP000019102">
    <property type="component" value="Unassembled WGS sequence"/>
</dbReference>
<gene>
    <name evidence="6" type="ORF">JCM21714_1103</name>
</gene>
<feature type="chain" id="PRO_5039074468" evidence="4">
    <location>
        <begin position="26"/>
        <end position="101"/>
    </location>
</feature>
<evidence type="ECO:0000313" key="7">
    <source>
        <dbReference type="Proteomes" id="UP000019102"/>
    </source>
</evidence>
<feature type="domain" description="Solute-binding protein family 3/N-terminal" evidence="5">
    <location>
        <begin position="41"/>
        <end position="94"/>
    </location>
</feature>
<proteinExistence type="predicted"/>
<evidence type="ECO:0000313" key="6">
    <source>
        <dbReference type="EMBL" id="GAE92122.1"/>
    </source>
</evidence>
<dbReference type="InterPro" id="IPR001638">
    <property type="entry name" value="Solute-binding_3/MltF_N"/>
</dbReference>
<keyword evidence="2" id="KW-0564">Palmitate</keyword>
<comment type="caution">
    <text evidence="6">The sequence shown here is derived from an EMBL/GenBank/DDBJ whole genome shotgun (WGS) entry which is preliminary data.</text>
</comment>
<evidence type="ECO:0000256" key="2">
    <source>
        <dbReference type="ARBA" id="ARBA00023139"/>
    </source>
</evidence>
<keyword evidence="7" id="KW-1185">Reference proteome</keyword>
<feature type="signal peptide" evidence="4">
    <location>
        <begin position="1"/>
        <end position="25"/>
    </location>
</feature>
<dbReference type="STRING" id="1298598.JCM21714_1103"/>
<dbReference type="eggNOG" id="COG0834">
    <property type="taxonomic scope" value="Bacteria"/>
</dbReference>
<dbReference type="EMBL" id="BAVS01000003">
    <property type="protein sequence ID" value="GAE92122.1"/>
    <property type="molecule type" value="Genomic_DNA"/>
</dbReference>
<evidence type="ECO:0000256" key="1">
    <source>
        <dbReference type="ARBA" id="ARBA00022729"/>
    </source>
</evidence>
<sequence>MNKLSFKGIVLFLLVVLAACGTSNNEEQSEGTNGTDEKQTLSVVTEAGFMPFTYLDKGELVGFDIDLLAAVMEEAGYDYKLENVGWDAMLLSVKMERLILL</sequence>
<dbReference type="Gene3D" id="3.40.190.10">
    <property type="entry name" value="Periplasmic binding protein-like II"/>
    <property type="match status" value="1"/>
</dbReference>
<evidence type="ECO:0000256" key="3">
    <source>
        <dbReference type="ARBA" id="ARBA00023288"/>
    </source>
</evidence>
<dbReference type="PANTHER" id="PTHR35936:SF19">
    <property type="entry name" value="AMINO-ACID-BINDING PROTEIN YXEM-RELATED"/>
    <property type="match status" value="1"/>
</dbReference>
<dbReference type="Pfam" id="PF00497">
    <property type="entry name" value="SBP_bac_3"/>
    <property type="match status" value="1"/>
</dbReference>
<dbReference type="SUPFAM" id="SSF53850">
    <property type="entry name" value="Periplasmic binding protein-like II"/>
    <property type="match status" value="1"/>
</dbReference>
<dbReference type="AlphaFoldDB" id="W4VFZ4"/>
<evidence type="ECO:0000259" key="5">
    <source>
        <dbReference type="Pfam" id="PF00497"/>
    </source>
</evidence>
<protein>
    <submittedName>
        <fullName evidence="6">Amino acid ABC transporter</fullName>
    </submittedName>
</protein>
<name>W4VFZ4_9BACI</name>
<dbReference type="PROSITE" id="PS51257">
    <property type="entry name" value="PROKAR_LIPOPROTEIN"/>
    <property type="match status" value="1"/>
</dbReference>
<dbReference type="PANTHER" id="PTHR35936">
    <property type="entry name" value="MEMBRANE-BOUND LYTIC MUREIN TRANSGLYCOSYLASE F"/>
    <property type="match status" value="1"/>
</dbReference>